<comment type="caution">
    <text evidence="1">The sequence shown here is derived from an EMBL/GenBank/DDBJ whole genome shotgun (WGS) entry which is preliminary data.</text>
</comment>
<name>A0A3L6QHD1_PANMI</name>
<proteinExistence type="predicted"/>
<protein>
    <submittedName>
        <fullName evidence="1">Uncharacterized protein</fullName>
    </submittedName>
</protein>
<organism evidence="1 2">
    <name type="scientific">Panicum miliaceum</name>
    <name type="common">Proso millet</name>
    <name type="synonym">Broomcorn millet</name>
    <dbReference type="NCBI Taxonomy" id="4540"/>
    <lineage>
        <taxon>Eukaryota</taxon>
        <taxon>Viridiplantae</taxon>
        <taxon>Streptophyta</taxon>
        <taxon>Embryophyta</taxon>
        <taxon>Tracheophyta</taxon>
        <taxon>Spermatophyta</taxon>
        <taxon>Magnoliopsida</taxon>
        <taxon>Liliopsida</taxon>
        <taxon>Poales</taxon>
        <taxon>Poaceae</taxon>
        <taxon>PACMAD clade</taxon>
        <taxon>Panicoideae</taxon>
        <taxon>Panicodae</taxon>
        <taxon>Paniceae</taxon>
        <taxon>Panicinae</taxon>
        <taxon>Panicum</taxon>
        <taxon>Panicum sect. Panicum</taxon>
    </lineage>
</organism>
<evidence type="ECO:0000313" key="1">
    <source>
        <dbReference type="EMBL" id="RLM80103.1"/>
    </source>
</evidence>
<reference evidence="2" key="1">
    <citation type="journal article" date="2019" name="Nat. Commun.">
        <title>The genome of broomcorn millet.</title>
        <authorList>
            <person name="Zou C."/>
            <person name="Miki D."/>
            <person name="Li D."/>
            <person name="Tang Q."/>
            <person name="Xiao L."/>
            <person name="Rajput S."/>
            <person name="Deng P."/>
            <person name="Jia W."/>
            <person name="Huang R."/>
            <person name="Zhang M."/>
            <person name="Sun Y."/>
            <person name="Hu J."/>
            <person name="Fu X."/>
            <person name="Schnable P.S."/>
            <person name="Li F."/>
            <person name="Zhang H."/>
            <person name="Feng B."/>
            <person name="Zhu X."/>
            <person name="Liu R."/>
            <person name="Schnable J.C."/>
            <person name="Zhu J.-K."/>
            <person name="Zhang H."/>
        </authorList>
    </citation>
    <scope>NUCLEOTIDE SEQUENCE [LARGE SCALE GENOMIC DNA]</scope>
</reference>
<gene>
    <name evidence="1" type="ORF">C2845_PM12G09240</name>
</gene>
<dbReference type="Proteomes" id="UP000275267">
    <property type="component" value="Unassembled WGS sequence"/>
</dbReference>
<dbReference type="OrthoDB" id="1938246at2759"/>
<sequence>MAIPLLPGKGGVRSSETWRSILYGREVLKKGLIKINIWRDHWIPGLPSLKPSARWPSADAELVCDLFVHGTRMWNEEVVRDSFMALEAEETLKIKPSANLVEDVEAWAFEKNGVYSVRSAYRLLKNE</sequence>
<keyword evidence="2" id="KW-1185">Reference proteome</keyword>
<dbReference type="EMBL" id="PQIB02000012">
    <property type="protein sequence ID" value="RLM80103.1"/>
    <property type="molecule type" value="Genomic_DNA"/>
</dbReference>
<accession>A0A3L6QHD1</accession>
<dbReference type="AlphaFoldDB" id="A0A3L6QHD1"/>
<evidence type="ECO:0000313" key="2">
    <source>
        <dbReference type="Proteomes" id="UP000275267"/>
    </source>
</evidence>